<dbReference type="RefSeq" id="WP_015062045.1">
    <property type="nucleotide sequence ID" value="NZ_CP101182.1"/>
</dbReference>
<keyword evidence="1" id="KW-0812">Transmembrane</keyword>
<keyword evidence="1" id="KW-1133">Transmembrane helix</keyword>
<dbReference type="InterPro" id="IPR021454">
    <property type="entry name" value="DUF3105"/>
</dbReference>
<dbReference type="Proteomes" id="UP001163293">
    <property type="component" value="Plasmid unnamed3"/>
</dbReference>
<geneLocation type="plasmid" evidence="2 3">
    <name>unnamed3</name>
</geneLocation>
<evidence type="ECO:0000313" key="3">
    <source>
        <dbReference type="Proteomes" id="UP001163293"/>
    </source>
</evidence>
<dbReference type="Pfam" id="PF11303">
    <property type="entry name" value="DUF3105"/>
    <property type="match status" value="1"/>
</dbReference>
<evidence type="ECO:0000313" key="2">
    <source>
        <dbReference type="EMBL" id="UYW00055.1"/>
    </source>
</evidence>
<evidence type="ECO:0000256" key="1">
    <source>
        <dbReference type="SAM" id="Phobius"/>
    </source>
</evidence>
<feature type="transmembrane region" description="Helical" evidence="1">
    <location>
        <begin position="32"/>
        <end position="53"/>
    </location>
</feature>
<protein>
    <submittedName>
        <fullName evidence="2">DUF3105 domain-containing protein</fullName>
    </submittedName>
</protein>
<keyword evidence="2" id="KW-0614">Plasmid</keyword>
<name>A0AAX3EPR4_PAEUR</name>
<accession>A0AAX3EPR4</accession>
<gene>
    <name evidence="2" type="ORF">NL394_23200</name>
</gene>
<reference evidence="2" key="1">
    <citation type="submission" date="2022-07" db="EMBL/GenBank/DDBJ databases">
        <authorList>
            <person name="Wu T."/>
        </authorList>
    </citation>
    <scope>NUCLEOTIDE SEQUENCE</scope>
    <source>
        <strain evidence="2">SD-1</strain>
        <plasmid evidence="2">unnamed3</plasmid>
    </source>
</reference>
<proteinExistence type="predicted"/>
<organism evidence="2 3">
    <name type="scientific">Paenarthrobacter ureafaciens</name>
    <dbReference type="NCBI Taxonomy" id="37931"/>
    <lineage>
        <taxon>Bacteria</taxon>
        <taxon>Bacillati</taxon>
        <taxon>Actinomycetota</taxon>
        <taxon>Actinomycetes</taxon>
        <taxon>Micrococcales</taxon>
        <taxon>Micrococcaceae</taxon>
        <taxon>Paenarthrobacter</taxon>
    </lineage>
</organism>
<keyword evidence="3" id="KW-1185">Reference proteome</keyword>
<dbReference type="EMBL" id="CP101188">
    <property type="protein sequence ID" value="UYW00055.1"/>
    <property type="molecule type" value="Genomic_DNA"/>
</dbReference>
<keyword evidence="1" id="KW-0472">Membrane</keyword>
<sequence>MNKKPVQRDTARKATLAAINARQRARERKRTALIFGGVGALILTIIVAVSIVVTAEIQDGNAAKEAAGRPIEGVQAYENLGRDHTLDPVFFEQSPPVGGNHHPLWTNCGIYTRTLPKANTVHSLEHGAVWISYQPEIGQSQIDELAALVGKRSYVLLSPYPGQDAPVIATAWGLQLKVDSADDSRLPTFLDKYIQGPQTPEPGAPCSGGITP</sequence>
<dbReference type="AlphaFoldDB" id="A0AAX3EPR4"/>